<feature type="region of interest" description="Disordered" evidence="1">
    <location>
        <begin position="1"/>
        <end position="60"/>
    </location>
</feature>
<proteinExistence type="predicted"/>
<evidence type="ECO:0000313" key="3">
    <source>
        <dbReference type="Proteomes" id="UP000193146"/>
    </source>
</evidence>
<protein>
    <submittedName>
        <fullName evidence="2">Uncharacterized protein</fullName>
    </submittedName>
</protein>
<dbReference type="Proteomes" id="UP000193146">
    <property type="component" value="Unassembled WGS sequence"/>
</dbReference>
<name>A0A1X1PCY0_9BURK</name>
<feature type="compositionally biased region" description="Basic and acidic residues" evidence="1">
    <location>
        <begin position="11"/>
        <end position="28"/>
    </location>
</feature>
<organism evidence="2 3">
    <name type="scientific">Burkholderia puraquae</name>
    <dbReference type="NCBI Taxonomy" id="1904757"/>
    <lineage>
        <taxon>Bacteria</taxon>
        <taxon>Pseudomonadati</taxon>
        <taxon>Pseudomonadota</taxon>
        <taxon>Betaproteobacteria</taxon>
        <taxon>Burkholderiales</taxon>
        <taxon>Burkholderiaceae</taxon>
        <taxon>Burkholderia</taxon>
        <taxon>Burkholderia cepacia complex</taxon>
    </lineage>
</organism>
<dbReference type="AlphaFoldDB" id="A0A1X1PCY0"/>
<evidence type="ECO:0000313" key="2">
    <source>
        <dbReference type="EMBL" id="ORT83611.1"/>
    </source>
</evidence>
<keyword evidence="3" id="KW-1185">Reference proteome</keyword>
<gene>
    <name evidence="2" type="ORF">B7G54_22250</name>
</gene>
<evidence type="ECO:0000256" key="1">
    <source>
        <dbReference type="SAM" id="MobiDB-lite"/>
    </source>
</evidence>
<reference evidence="2 3" key="1">
    <citation type="submission" date="2017-04" db="EMBL/GenBank/DDBJ databases">
        <title>Burkholderia puraquae sp. nov., a novel Burkholderia cepacia complex species from hospital setting samples.</title>
        <authorList>
            <person name="Martina P."/>
            <person name="Leguizamon M."/>
            <person name="Prieto C."/>
            <person name="Sousa S."/>
            <person name="Montanaro P."/>
            <person name="Draghi W."/>
            <person name="Staembler M."/>
            <person name="Bettiol M."/>
            <person name="Figoli C."/>
            <person name="Palau J."/>
            <person name="Alvarez F."/>
            <person name="Benetti S."/>
            <person name="Anchat E."/>
            <person name="Vescina C."/>
            <person name="Ferreras J."/>
            <person name="Lasch P."/>
            <person name="Lagares A."/>
            <person name="Zorreguieta A."/>
            <person name="Yantorno O."/>
            <person name="Bosch A."/>
        </authorList>
    </citation>
    <scope>NUCLEOTIDE SEQUENCE [LARGE SCALE GENOMIC DNA]</scope>
    <source>
        <strain evidence="2 3">CAMPA 1040</strain>
    </source>
</reference>
<dbReference type="EMBL" id="NBYX01000012">
    <property type="protein sequence ID" value="ORT83611.1"/>
    <property type="molecule type" value="Genomic_DNA"/>
</dbReference>
<sequence length="140" mass="14684">MRACGSGLPRGAHDAGGSDRQADARAGDTRSAVHQIVKADKGGVPDRRTRGGADARQRGGAVEAAARDAAMAGRVTQAMSVKACISMFRQMMFASGSGMHRKLCARQRVCRRARACLSVDEKTGGRSRAAPVHSVRFACG</sequence>
<feature type="compositionally biased region" description="Basic and acidic residues" evidence="1">
    <location>
        <begin position="37"/>
        <end position="57"/>
    </location>
</feature>
<accession>A0A1X1PCY0</accession>
<comment type="caution">
    <text evidence="2">The sequence shown here is derived from an EMBL/GenBank/DDBJ whole genome shotgun (WGS) entry which is preliminary data.</text>
</comment>